<dbReference type="OrthoDB" id="10357452at2759"/>
<name>A0A2P5WSS4_GOSBA</name>
<gene>
    <name evidence="2" type="ORF">GOBAR_AA26532</name>
</gene>
<evidence type="ECO:0000256" key="1">
    <source>
        <dbReference type="SAM" id="MobiDB-lite"/>
    </source>
</evidence>
<feature type="compositionally biased region" description="Acidic residues" evidence="1">
    <location>
        <begin position="71"/>
        <end position="108"/>
    </location>
</feature>
<organism evidence="2 3">
    <name type="scientific">Gossypium barbadense</name>
    <name type="common">Sea Island cotton</name>
    <name type="synonym">Hibiscus barbadensis</name>
    <dbReference type="NCBI Taxonomy" id="3634"/>
    <lineage>
        <taxon>Eukaryota</taxon>
        <taxon>Viridiplantae</taxon>
        <taxon>Streptophyta</taxon>
        <taxon>Embryophyta</taxon>
        <taxon>Tracheophyta</taxon>
        <taxon>Spermatophyta</taxon>
        <taxon>Magnoliopsida</taxon>
        <taxon>eudicotyledons</taxon>
        <taxon>Gunneridae</taxon>
        <taxon>Pentapetalae</taxon>
        <taxon>rosids</taxon>
        <taxon>malvids</taxon>
        <taxon>Malvales</taxon>
        <taxon>Malvaceae</taxon>
        <taxon>Malvoideae</taxon>
        <taxon>Gossypium</taxon>
    </lineage>
</organism>
<dbReference type="AlphaFoldDB" id="A0A2P5WSS4"/>
<reference evidence="2 3" key="1">
    <citation type="submission" date="2015-01" db="EMBL/GenBank/DDBJ databases">
        <title>Genome of allotetraploid Gossypium barbadense reveals genomic plasticity and fiber elongation in cotton evolution.</title>
        <authorList>
            <person name="Chen X."/>
            <person name="Liu X."/>
            <person name="Zhao B."/>
            <person name="Zheng H."/>
            <person name="Hu Y."/>
            <person name="Lu G."/>
            <person name="Yang C."/>
            <person name="Chen J."/>
            <person name="Shan C."/>
            <person name="Zhang L."/>
            <person name="Zhou Y."/>
            <person name="Wang L."/>
            <person name="Guo W."/>
            <person name="Bai Y."/>
            <person name="Ruan J."/>
            <person name="Shangguan X."/>
            <person name="Mao Y."/>
            <person name="Jiang J."/>
            <person name="Zhu Y."/>
            <person name="Lei J."/>
            <person name="Kang H."/>
            <person name="Chen S."/>
            <person name="He X."/>
            <person name="Wang R."/>
            <person name="Wang Y."/>
            <person name="Chen J."/>
            <person name="Wang L."/>
            <person name="Yu S."/>
            <person name="Wang B."/>
            <person name="Wei J."/>
            <person name="Song S."/>
            <person name="Lu X."/>
            <person name="Gao Z."/>
            <person name="Gu W."/>
            <person name="Deng X."/>
            <person name="Ma D."/>
            <person name="Wang S."/>
            <person name="Liang W."/>
            <person name="Fang L."/>
            <person name="Cai C."/>
            <person name="Zhu X."/>
            <person name="Zhou B."/>
            <person name="Zhang Y."/>
            <person name="Chen Z."/>
            <person name="Xu S."/>
            <person name="Zhu R."/>
            <person name="Wang S."/>
            <person name="Zhang T."/>
            <person name="Zhao G."/>
        </authorList>
    </citation>
    <scope>NUCLEOTIDE SEQUENCE [LARGE SCALE GENOMIC DNA]</scope>
    <source>
        <strain evidence="3">cv. Xinhai21</strain>
        <tissue evidence="2">Leaf</tissue>
    </source>
</reference>
<accession>A0A2P5WSS4</accession>
<dbReference type="EMBL" id="KZ666616">
    <property type="protein sequence ID" value="PPR94145.1"/>
    <property type="molecule type" value="Genomic_DNA"/>
</dbReference>
<dbReference type="Proteomes" id="UP000239757">
    <property type="component" value="Unassembled WGS sequence"/>
</dbReference>
<evidence type="ECO:0000313" key="3">
    <source>
        <dbReference type="Proteomes" id="UP000239757"/>
    </source>
</evidence>
<evidence type="ECO:0000313" key="2">
    <source>
        <dbReference type="EMBL" id="PPR94145.1"/>
    </source>
</evidence>
<feature type="region of interest" description="Disordered" evidence="1">
    <location>
        <begin position="71"/>
        <end position="109"/>
    </location>
</feature>
<protein>
    <submittedName>
        <fullName evidence="2">Uncharacterized protein</fullName>
    </submittedName>
</protein>
<proteinExistence type="predicted"/>
<sequence>MGGGNRSDQNAPIHLFAKLVNIEKNEYLTTYGQEHGAQEPCMVAPISYVDSKSTIRGINIDLNVTPDIDVVGDDGYDSSDPCDQEVYSDSDSDVEEIPDDIDKEDVNDDGNISASSVENQIQRIVIHNNPRPHMSLISPDAVRIAEFPKYPEILLAHWLAINSNPEVLFVG</sequence>